<name>A0ABQ6PLI9_9BACT</name>
<keyword evidence="1" id="KW-0472">Membrane</keyword>
<feature type="transmembrane region" description="Helical" evidence="1">
    <location>
        <begin position="208"/>
        <end position="229"/>
    </location>
</feature>
<feature type="transmembrane region" description="Helical" evidence="1">
    <location>
        <begin position="168"/>
        <end position="188"/>
    </location>
</feature>
<feature type="transmembrane region" description="Helical" evidence="1">
    <location>
        <begin position="115"/>
        <end position="137"/>
    </location>
</feature>
<dbReference type="Gene3D" id="1.25.40.10">
    <property type="entry name" value="Tetratricopeptide repeat domain"/>
    <property type="match status" value="1"/>
</dbReference>
<sequence>MSKYSDKKKALSQIPALLLLVAAGLFAVWGLAYEEGFYRQLLPAGFLDSVEVPFHTQSFGDLKLPIYLDNYIVFQEFKAISSPFGIAESKAFGLVVFLVSVLALAGFSHFKKLPFLGAGLGWIVLLTLTNVNGLNIGAPSSNIPLIGMIVGSLVPTLIFHVWLERASFLIRSVVIGLGFGASVGILLYTSPISNPAVYLAEQALVPALLFAVAWLFWQGHGVISGLYVVLARINTNLNTKISIQISILALVYFGILIGQLADLRGTVTLPFHSFSPLWIVFPIGILGWFSTREKLQQSEDLAARPKILKTLYFLGFGLILLLIWKVRFAGNQPAEELLKHILTYTQAGFTLFFMVYLMTNFLGVMNSGKAVERILFKPFSLPYYHLRIGGLIAILVIMVYMEAVVAAQFNSLTSNIMGDYYYQTGQKLEASILYENSWDSYRKNPKAKFLTAQLLFDLNQPSLAKEHLEQSFSEAPQLDNILLLCERLNRENKPFEVIFYLENGLKRFPENPYLLNNLALYYTLTQQHEKAQLLLESHSSNHPVTRSNSIALQTKLNQEVSFPDGKVDLITQINALAAIRKSGKTPEEDLIKSIRQNLKRETSPLLIHAGWRNLVTEKTIEDPLEDLALLDSLSKKEEFLDYFFDLQETAVLRSLAADRIMEAVKNLNGLAFRNPGDAAYYLQLTAMIQAQNLDFVKAAKDLIVAEEKGFRAFAPYHLSILRYGGQESQAYSIERKFQVEDQTLSPEYGAMLPQFNEWLAEKAWENWKNLSSSDLKKDLAFRLIAQKSHGLKRAQIQELGSYLEENTPYSESLQAFLANPDWANTESLGSLMKFLNLGEDLASNPYLTPLILSAADRIPDPLNQYEILQASSEFNRDPLLWMRKVQAAKRLGLDHYAAAAIQEMSSWMTWDEIEKLQMANY</sequence>
<dbReference type="Proteomes" id="UP001338309">
    <property type="component" value="Unassembled WGS sequence"/>
</dbReference>
<feature type="transmembrane region" description="Helical" evidence="1">
    <location>
        <begin position="91"/>
        <end position="108"/>
    </location>
</feature>
<keyword evidence="1" id="KW-1133">Transmembrane helix</keyword>
<dbReference type="EMBL" id="BTPD01000001">
    <property type="protein sequence ID" value="GMQ27712.1"/>
    <property type="molecule type" value="Genomic_DNA"/>
</dbReference>
<evidence type="ECO:0000256" key="1">
    <source>
        <dbReference type="SAM" id="Phobius"/>
    </source>
</evidence>
<feature type="transmembrane region" description="Helical" evidence="1">
    <location>
        <begin position="241"/>
        <end position="261"/>
    </location>
</feature>
<evidence type="ECO:0000313" key="3">
    <source>
        <dbReference type="Proteomes" id="UP001338309"/>
    </source>
</evidence>
<reference evidence="2 3" key="1">
    <citation type="submission" date="2023-08" db="EMBL/GenBank/DDBJ databases">
        <title>Draft genome sequence of Algoriphagus confluentis.</title>
        <authorList>
            <person name="Takatani N."/>
            <person name="Hosokawa M."/>
            <person name="Sawabe T."/>
        </authorList>
    </citation>
    <scope>NUCLEOTIDE SEQUENCE [LARGE SCALE GENOMIC DNA]</scope>
    <source>
        <strain evidence="2 3">NBRC 111222</strain>
    </source>
</reference>
<organism evidence="2 3">
    <name type="scientific">Algoriphagus confluentis</name>
    <dbReference type="NCBI Taxonomy" id="1697556"/>
    <lineage>
        <taxon>Bacteria</taxon>
        <taxon>Pseudomonadati</taxon>
        <taxon>Bacteroidota</taxon>
        <taxon>Cytophagia</taxon>
        <taxon>Cytophagales</taxon>
        <taxon>Cyclobacteriaceae</taxon>
        <taxon>Algoriphagus</taxon>
    </lineage>
</organism>
<accession>A0ABQ6PLI9</accession>
<feature type="transmembrane region" description="Helical" evidence="1">
    <location>
        <begin position="273"/>
        <end position="290"/>
    </location>
</feature>
<evidence type="ECO:0008006" key="4">
    <source>
        <dbReference type="Google" id="ProtNLM"/>
    </source>
</evidence>
<evidence type="ECO:0000313" key="2">
    <source>
        <dbReference type="EMBL" id="GMQ27712.1"/>
    </source>
</evidence>
<dbReference type="InterPro" id="IPR011990">
    <property type="entry name" value="TPR-like_helical_dom_sf"/>
</dbReference>
<feature type="transmembrane region" description="Helical" evidence="1">
    <location>
        <begin position="143"/>
        <end position="163"/>
    </location>
</feature>
<comment type="caution">
    <text evidence="2">The sequence shown here is derived from an EMBL/GenBank/DDBJ whole genome shotgun (WGS) entry which is preliminary data.</text>
</comment>
<proteinExistence type="predicted"/>
<feature type="transmembrane region" description="Helical" evidence="1">
    <location>
        <begin position="311"/>
        <end position="329"/>
    </location>
</feature>
<gene>
    <name evidence="2" type="ORF">Aconfl_03540</name>
</gene>
<protein>
    <recommendedName>
        <fullName evidence="4">Tetratricopeptide repeat protein</fullName>
    </recommendedName>
</protein>
<feature type="transmembrane region" description="Helical" evidence="1">
    <location>
        <begin position="384"/>
        <end position="407"/>
    </location>
</feature>
<keyword evidence="3" id="KW-1185">Reference proteome</keyword>
<dbReference type="SUPFAM" id="SSF48452">
    <property type="entry name" value="TPR-like"/>
    <property type="match status" value="1"/>
</dbReference>
<feature type="transmembrane region" description="Helical" evidence="1">
    <location>
        <begin position="341"/>
        <end position="363"/>
    </location>
</feature>
<dbReference type="RefSeq" id="WP_338222516.1">
    <property type="nucleotide sequence ID" value="NZ_BTPD01000001.1"/>
</dbReference>
<keyword evidence="1" id="KW-0812">Transmembrane</keyword>